<dbReference type="RefSeq" id="WP_345302486.1">
    <property type="nucleotide sequence ID" value="NZ_BAABJE010000005.1"/>
</dbReference>
<reference evidence="2" key="1">
    <citation type="journal article" date="2019" name="Int. J. Syst. Evol. Microbiol.">
        <title>The Global Catalogue of Microorganisms (GCM) 10K type strain sequencing project: providing services to taxonomists for standard genome sequencing and annotation.</title>
        <authorList>
            <consortium name="The Broad Institute Genomics Platform"/>
            <consortium name="The Broad Institute Genome Sequencing Center for Infectious Disease"/>
            <person name="Wu L."/>
            <person name="Ma J."/>
        </authorList>
    </citation>
    <scope>NUCLEOTIDE SEQUENCE [LARGE SCALE GENOMIC DNA]</scope>
    <source>
        <strain evidence="2">JCM 18204</strain>
    </source>
</reference>
<evidence type="ECO:0000313" key="2">
    <source>
        <dbReference type="Proteomes" id="UP001499959"/>
    </source>
</evidence>
<gene>
    <name evidence="1" type="ORF">GCM10023307_12810</name>
</gene>
<name>A0ABP9B1M6_9GAMM</name>
<dbReference type="Gene3D" id="3.40.50.620">
    <property type="entry name" value="HUPs"/>
    <property type="match status" value="1"/>
</dbReference>
<evidence type="ECO:0008006" key="3">
    <source>
        <dbReference type="Google" id="ProtNLM"/>
    </source>
</evidence>
<keyword evidence="2" id="KW-1185">Reference proteome</keyword>
<dbReference type="SUPFAM" id="SSF52402">
    <property type="entry name" value="Adenine nucleotide alpha hydrolases-like"/>
    <property type="match status" value="1"/>
</dbReference>
<dbReference type="Proteomes" id="UP001499959">
    <property type="component" value="Unassembled WGS sequence"/>
</dbReference>
<proteinExistence type="predicted"/>
<comment type="caution">
    <text evidence="1">The sequence shown here is derived from an EMBL/GenBank/DDBJ whole genome shotgun (WGS) entry which is preliminary data.</text>
</comment>
<organism evidence="1 2">
    <name type="scientific">Lysobacter hankyongensis</name>
    <dbReference type="NCBI Taxonomy" id="1176535"/>
    <lineage>
        <taxon>Bacteria</taxon>
        <taxon>Pseudomonadati</taxon>
        <taxon>Pseudomonadota</taxon>
        <taxon>Gammaproteobacteria</taxon>
        <taxon>Lysobacterales</taxon>
        <taxon>Lysobacteraceae</taxon>
        <taxon>Lysobacter</taxon>
    </lineage>
</organism>
<accession>A0ABP9B1M6</accession>
<protein>
    <recommendedName>
        <fullName evidence="3">tRNA(Ile)-lysidine synthase TilS/MesJ</fullName>
    </recommendedName>
</protein>
<evidence type="ECO:0000313" key="1">
    <source>
        <dbReference type="EMBL" id="GAA4789112.1"/>
    </source>
</evidence>
<dbReference type="EMBL" id="BAABJE010000005">
    <property type="protein sequence ID" value="GAA4789112.1"/>
    <property type="molecule type" value="Genomic_DNA"/>
</dbReference>
<sequence length="414" mass="46725">MNVAQRDRTKAGPIVSLVTTHGRQELTSQGDERLFDLLERHRVPWSAVSIYVIPTGGGDPVLDPCLDRRLEDFHEASEILLYFNRNVNPFNFSLNQFKTIAPSVGSLQATEYFYQRMDNANGSTEAYLKKLSPEECKQIIADRVRDAILATVPPDTDLVVGVSGGGDSNAMLYGLSQLADHGLRVHPVIIMGIPDWDKGVPRARELCANYNLELTVMEEPEVKALLGIQNDGTPLIDRFEKEFKGDDFEFLGTLLVRLALVKRARDLGTTYLCTGLNLEDVLCEALFRISSGMIPAPFPKREIGDMNLVFPLWLCPKRIIDGCFPKMSLENYESRYPCFSLGRNLYYSMIYAMQSQFPGYIEQFAHGCSEISMRNPTHYVFDEQLGFHVERFVPLALRQKFRKMLGHADPVAVV</sequence>
<dbReference type="InterPro" id="IPR014729">
    <property type="entry name" value="Rossmann-like_a/b/a_fold"/>
</dbReference>